<proteinExistence type="predicted"/>
<gene>
    <name evidence="2" type="ORF">BDQ12DRAFT_693693</name>
</gene>
<organism evidence="2 3">
    <name type="scientific">Crucibulum laeve</name>
    <dbReference type="NCBI Taxonomy" id="68775"/>
    <lineage>
        <taxon>Eukaryota</taxon>
        <taxon>Fungi</taxon>
        <taxon>Dikarya</taxon>
        <taxon>Basidiomycota</taxon>
        <taxon>Agaricomycotina</taxon>
        <taxon>Agaricomycetes</taxon>
        <taxon>Agaricomycetidae</taxon>
        <taxon>Agaricales</taxon>
        <taxon>Agaricineae</taxon>
        <taxon>Nidulariaceae</taxon>
        <taxon>Crucibulum</taxon>
    </lineage>
</organism>
<feature type="transmembrane region" description="Helical" evidence="1">
    <location>
        <begin position="37"/>
        <end position="62"/>
    </location>
</feature>
<keyword evidence="1" id="KW-1133">Transmembrane helix</keyword>
<evidence type="ECO:0000256" key="1">
    <source>
        <dbReference type="SAM" id="Phobius"/>
    </source>
</evidence>
<evidence type="ECO:0000313" key="2">
    <source>
        <dbReference type="EMBL" id="TFK31688.1"/>
    </source>
</evidence>
<accession>A0A5C3LFW6</accession>
<reference evidence="2 3" key="1">
    <citation type="journal article" date="2019" name="Nat. Ecol. Evol.">
        <title>Megaphylogeny resolves global patterns of mushroom evolution.</title>
        <authorList>
            <person name="Varga T."/>
            <person name="Krizsan K."/>
            <person name="Foldi C."/>
            <person name="Dima B."/>
            <person name="Sanchez-Garcia M."/>
            <person name="Sanchez-Ramirez S."/>
            <person name="Szollosi G.J."/>
            <person name="Szarkandi J.G."/>
            <person name="Papp V."/>
            <person name="Albert L."/>
            <person name="Andreopoulos W."/>
            <person name="Angelini C."/>
            <person name="Antonin V."/>
            <person name="Barry K.W."/>
            <person name="Bougher N.L."/>
            <person name="Buchanan P."/>
            <person name="Buyck B."/>
            <person name="Bense V."/>
            <person name="Catcheside P."/>
            <person name="Chovatia M."/>
            <person name="Cooper J."/>
            <person name="Damon W."/>
            <person name="Desjardin D."/>
            <person name="Finy P."/>
            <person name="Geml J."/>
            <person name="Haridas S."/>
            <person name="Hughes K."/>
            <person name="Justo A."/>
            <person name="Karasinski D."/>
            <person name="Kautmanova I."/>
            <person name="Kiss B."/>
            <person name="Kocsube S."/>
            <person name="Kotiranta H."/>
            <person name="LaButti K.M."/>
            <person name="Lechner B.E."/>
            <person name="Liimatainen K."/>
            <person name="Lipzen A."/>
            <person name="Lukacs Z."/>
            <person name="Mihaltcheva S."/>
            <person name="Morgado L.N."/>
            <person name="Niskanen T."/>
            <person name="Noordeloos M.E."/>
            <person name="Ohm R.A."/>
            <person name="Ortiz-Santana B."/>
            <person name="Ovrebo C."/>
            <person name="Racz N."/>
            <person name="Riley R."/>
            <person name="Savchenko A."/>
            <person name="Shiryaev A."/>
            <person name="Soop K."/>
            <person name="Spirin V."/>
            <person name="Szebenyi C."/>
            <person name="Tomsovsky M."/>
            <person name="Tulloss R.E."/>
            <person name="Uehling J."/>
            <person name="Grigoriev I.V."/>
            <person name="Vagvolgyi C."/>
            <person name="Papp T."/>
            <person name="Martin F.M."/>
            <person name="Miettinen O."/>
            <person name="Hibbett D.S."/>
            <person name="Nagy L.G."/>
        </authorList>
    </citation>
    <scope>NUCLEOTIDE SEQUENCE [LARGE SCALE GENOMIC DNA]</scope>
    <source>
        <strain evidence="2 3">CBS 166.37</strain>
    </source>
</reference>
<keyword evidence="1" id="KW-0812">Transmembrane</keyword>
<dbReference type="Proteomes" id="UP000308652">
    <property type="component" value="Unassembled WGS sequence"/>
</dbReference>
<dbReference type="AlphaFoldDB" id="A0A5C3LFW6"/>
<sequence>MRKLRGPLISLFMTVPAHVPCICGCGSSNMRYRFASATISYCFVFILHLLTSLPLVFSVFCFQKPIHTRCPNRKYSSTSPHPSPSDLMEEYVFCLCAYTHDDGLAQRHEIDICVVS</sequence>
<keyword evidence="1" id="KW-0472">Membrane</keyword>
<dbReference type="EMBL" id="ML213718">
    <property type="protein sequence ID" value="TFK31688.1"/>
    <property type="molecule type" value="Genomic_DNA"/>
</dbReference>
<evidence type="ECO:0000313" key="3">
    <source>
        <dbReference type="Proteomes" id="UP000308652"/>
    </source>
</evidence>
<protein>
    <submittedName>
        <fullName evidence="2">Uncharacterized protein</fullName>
    </submittedName>
</protein>
<keyword evidence="3" id="KW-1185">Reference proteome</keyword>
<name>A0A5C3LFW6_9AGAR</name>